<evidence type="ECO:0000256" key="5">
    <source>
        <dbReference type="PROSITE-ProRule" id="PRU00042"/>
    </source>
</evidence>
<name>A0A1A9UFF6_GLOAU</name>
<dbReference type="Gene3D" id="3.30.160.60">
    <property type="entry name" value="Classic Zinc Finger"/>
    <property type="match status" value="4"/>
</dbReference>
<reference evidence="9" key="1">
    <citation type="submission" date="2020-05" db="UniProtKB">
        <authorList>
            <consortium name="EnsemblMetazoa"/>
        </authorList>
    </citation>
    <scope>IDENTIFICATION</scope>
    <source>
        <strain evidence="9">TTRI</strain>
    </source>
</reference>
<feature type="domain" description="C2H2-type" evidence="7">
    <location>
        <begin position="572"/>
        <end position="599"/>
    </location>
</feature>
<dbReference type="STRING" id="7395.A0A1A9UFF6"/>
<dbReference type="Pfam" id="PF00096">
    <property type="entry name" value="zf-C2H2"/>
    <property type="match status" value="6"/>
</dbReference>
<dbReference type="SUPFAM" id="SSF57716">
    <property type="entry name" value="Glucocorticoid receptor-like (DNA-binding domain)"/>
    <property type="match status" value="1"/>
</dbReference>
<dbReference type="PANTHER" id="PTHR24379">
    <property type="entry name" value="KRAB AND ZINC FINGER DOMAIN-CONTAINING"/>
    <property type="match status" value="1"/>
</dbReference>
<evidence type="ECO:0000256" key="2">
    <source>
        <dbReference type="ARBA" id="ARBA00022737"/>
    </source>
</evidence>
<feature type="binding site" evidence="6">
    <location>
        <position position="12"/>
    </location>
    <ligand>
        <name>Zn(2+)</name>
        <dbReference type="ChEBI" id="CHEBI:29105"/>
    </ligand>
</feature>
<feature type="domain" description="ZAD" evidence="8">
    <location>
        <begin position="10"/>
        <end position="92"/>
    </location>
</feature>
<evidence type="ECO:0000256" key="4">
    <source>
        <dbReference type="ARBA" id="ARBA00022833"/>
    </source>
</evidence>
<dbReference type="AlphaFoldDB" id="A0A1A9UFF6"/>
<evidence type="ECO:0000256" key="6">
    <source>
        <dbReference type="PROSITE-ProRule" id="PRU01263"/>
    </source>
</evidence>
<keyword evidence="10" id="KW-1185">Reference proteome</keyword>
<accession>A0A1A9UFF6</accession>
<dbReference type="InterPro" id="IPR013087">
    <property type="entry name" value="Znf_C2H2_type"/>
</dbReference>
<dbReference type="PANTHER" id="PTHR24379:SF121">
    <property type="entry name" value="C2H2-TYPE DOMAIN-CONTAINING PROTEIN"/>
    <property type="match status" value="1"/>
</dbReference>
<dbReference type="SMART" id="SM00868">
    <property type="entry name" value="zf-AD"/>
    <property type="match status" value="1"/>
</dbReference>
<dbReference type="Gene3D" id="3.40.1800.20">
    <property type="match status" value="1"/>
</dbReference>
<evidence type="ECO:0000256" key="3">
    <source>
        <dbReference type="ARBA" id="ARBA00022771"/>
    </source>
</evidence>
<feature type="domain" description="C2H2-type" evidence="7">
    <location>
        <begin position="426"/>
        <end position="453"/>
    </location>
</feature>
<dbReference type="PROSITE" id="PS51915">
    <property type="entry name" value="ZAD"/>
    <property type="match status" value="1"/>
</dbReference>
<evidence type="ECO:0000256" key="1">
    <source>
        <dbReference type="ARBA" id="ARBA00022723"/>
    </source>
</evidence>
<organism evidence="9 10">
    <name type="scientific">Glossina austeni</name>
    <name type="common">Savannah tsetse fly</name>
    <dbReference type="NCBI Taxonomy" id="7395"/>
    <lineage>
        <taxon>Eukaryota</taxon>
        <taxon>Metazoa</taxon>
        <taxon>Ecdysozoa</taxon>
        <taxon>Arthropoda</taxon>
        <taxon>Hexapoda</taxon>
        <taxon>Insecta</taxon>
        <taxon>Pterygota</taxon>
        <taxon>Neoptera</taxon>
        <taxon>Endopterygota</taxon>
        <taxon>Diptera</taxon>
        <taxon>Brachycera</taxon>
        <taxon>Muscomorpha</taxon>
        <taxon>Hippoboscoidea</taxon>
        <taxon>Glossinidae</taxon>
        <taxon>Glossina</taxon>
    </lineage>
</organism>
<sequence>MEQEQFIQLEVCRICVNCFPLAEMDFISIFDINEEFSKELLFIQQEINTWELNISPGDGLPQRMCANCFSKFRSIETFRQECLEDQQKLMQTLIQPNDIGFANSGDNLVQSEKCVQFFSNSEHKESHQLLTNGQNQIPLHEYSEFEGNFSQLMDSSSMMLPNDIMDSTNELDLIAATEADLCSLTTANPSANALYLNEGGPETKSVEPETIAKTEVRQVITEDFEALLQHSIIPNKSKNDCVNINEEPSQKVIEKNKVTIQKVEVLTEPNTIMTSSNDYWNSDNECDDPKVNERLLGITFACYYCYCPDVGAIGHIIFANDEDLSEHFFIVHDPNRPYNCPDCTLTYRTQNMRDNHYRLQHLINQGRECNFCHQPVDPLPGQHIKHQLQCLYVGDWECDNCKQKFLCTSLARFRLHQLSHDPIKQLKCTLCDRNFLRRANLEAHQKTHANDNLLAYKCHECAKGFSNEYNLKYHKYVQHKGDIPSKCEFCHKGFVSLSYLQRHIRKTHFKQSSDQDISSLLRCPRCEAQFETLQQLCLHMQQSKDQNGKCIDLPVNNLKDNSKRRQQGQGSYICPHCPRRFRVKTQFQRHVSAHDLTNSKSFQCQECEAHYSSAWHLEKHVRMAHVNANTYVCKECGKCFAFKKDFNDHQLYHTVQLRDVDVQGIGDMNAESLMNDIDIPELKHNFINENHIINDNDDNDINHNNSSGNYNDLIQLPFNIMDRNVEEVTEIATATTTSDALTMHSSDDQMMMDYVIDNSCINFAHSSNDNIINGIIQNDLNISGNHAYLLPSTSSNGHGQLDQYFMSSLLDTEQEVTVA</sequence>
<dbReference type="InterPro" id="IPR012934">
    <property type="entry name" value="Znf_AD"/>
</dbReference>
<feature type="binding site" evidence="6">
    <location>
        <position position="68"/>
    </location>
    <ligand>
        <name>Zn(2+)</name>
        <dbReference type="ChEBI" id="CHEBI:29105"/>
    </ligand>
</feature>
<dbReference type="InterPro" id="IPR036236">
    <property type="entry name" value="Znf_C2H2_sf"/>
</dbReference>
<feature type="domain" description="C2H2-type" evidence="7">
    <location>
        <begin position="456"/>
        <end position="484"/>
    </location>
</feature>
<dbReference type="Pfam" id="PF07776">
    <property type="entry name" value="zf-AD"/>
    <property type="match status" value="1"/>
</dbReference>
<dbReference type="SUPFAM" id="SSF57667">
    <property type="entry name" value="beta-beta-alpha zinc fingers"/>
    <property type="match status" value="4"/>
</dbReference>
<keyword evidence="2" id="KW-0677">Repeat</keyword>
<dbReference type="SMART" id="SM00355">
    <property type="entry name" value="ZnF_C2H2"/>
    <property type="match status" value="10"/>
</dbReference>
<dbReference type="VEuPathDB" id="VectorBase:GAUT003177"/>
<evidence type="ECO:0000313" key="9">
    <source>
        <dbReference type="EnsemblMetazoa" id="GAUT003177-PA"/>
    </source>
</evidence>
<keyword evidence="1 6" id="KW-0479">Metal-binding</keyword>
<dbReference type="PROSITE" id="PS50157">
    <property type="entry name" value="ZINC_FINGER_C2H2_2"/>
    <property type="match status" value="6"/>
</dbReference>
<evidence type="ECO:0000313" key="10">
    <source>
        <dbReference type="Proteomes" id="UP000078200"/>
    </source>
</evidence>
<keyword evidence="3 5" id="KW-0863">Zinc-finger</keyword>
<dbReference type="PROSITE" id="PS00028">
    <property type="entry name" value="ZINC_FINGER_C2H2_1"/>
    <property type="match status" value="7"/>
</dbReference>
<dbReference type="EnsemblMetazoa" id="GAUT003177-RA">
    <property type="protein sequence ID" value="GAUT003177-PA"/>
    <property type="gene ID" value="GAUT003177"/>
</dbReference>
<feature type="binding site" evidence="6">
    <location>
        <position position="65"/>
    </location>
    <ligand>
        <name>Zn(2+)</name>
        <dbReference type="ChEBI" id="CHEBI:29105"/>
    </ligand>
</feature>
<feature type="binding site" evidence="6">
    <location>
        <position position="15"/>
    </location>
    <ligand>
        <name>Zn(2+)</name>
        <dbReference type="ChEBI" id="CHEBI:29105"/>
    </ligand>
</feature>
<feature type="domain" description="C2H2-type" evidence="7">
    <location>
        <begin position="602"/>
        <end position="630"/>
    </location>
</feature>
<dbReference type="Proteomes" id="UP000078200">
    <property type="component" value="Unassembled WGS sequence"/>
</dbReference>
<dbReference type="GO" id="GO:0008270">
    <property type="term" value="F:zinc ion binding"/>
    <property type="evidence" value="ECO:0007669"/>
    <property type="project" value="UniProtKB-UniRule"/>
</dbReference>
<evidence type="ECO:0000259" key="8">
    <source>
        <dbReference type="PROSITE" id="PS51915"/>
    </source>
</evidence>
<protein>
    <recommendedName>
        <fullName evidence="11">Protein krueppel</fullName>
    </recommendedName>
</protein>
<evidence type="ECO:0008006" key="11">
    <source>
        <dbReference type="Google" id="ProtNLM"/>
    </source>
</evidence>
<feature type="domain" description="C2H2-type" evidence="7">
    <location>
        <begin position="631"/>
        <end position="654"/>
    </location>
</feature>
<evidence type="ECO:0000259" key="7">
    <source>
        <dbReference type="PROSITE" id="PS50157"/>
    </source>
</evidence>
<keyword evidence="4 6" id="KW-0862">Zinc</keyword>
<feature type="domain" description="C2H2-type" evidence="7">
    <location>
        <begin position="485"/>
        <end position="513"/>
    </location>
</feature>
<dbReference type="GO" id="GO:0005634">
    <property type="term" value="C:nucleus"/>
    <property type="evidence" value="ECO:0007669"/>
    <property type="project" value="InterPro"/>
</dbReference>
<proteinExistence type="predicted"/>